<dbReference type="EMBL" id="JAWDJW010011939">
    <property type="protein sequence ID" value="KAK3044437.1"/>
    <property type="molecule type" value="Genomic_DNA"/>
</dbReference>
<accession>A0ACC3CT28</accession>
<proteinExistence type="predicted"/>
<comment type="caution">
    <text evidence="1">The sequence shown here is derived from an EMBL/GenBank/DDBJ whole genome shotgun (WGS) entry which is preliminary data.</text>
</comment>
<name>A0ACC3CT28_9PEZI</name>
<gene>
    <name evidence="1" type="ORF">LTS18_001291</name>
</gene>
<sequence length="188" mass="21914">MNVWGYRPPRNNSESSSGSVSRKSSPLSHSPVLDWSNLRKLQAVLVDRLSWVNQTLADDVRVEEKGEEGYYDWESDIRQLGAGSFGTVELYTRKDSNGNPVDRMARKYQRVEAQEWTHTTNWKDLNPLYPNEVALHGRLQSKQCPYTIGIRSYCVEEDLPIDERNIRTYIEYASYGTLKNVIQRYYQR</sequence>
<protein>
    <submittedName>
        <fullName evidence="1">Uncharacterized protein</fullName>
    </submittedName>
</protein>
<reference evidence="1" key="1">
    <citation type="submission" date="2024-09" db="EMBL/GenBank/DDBJ databases">
        <title>Black Yeasts Isolated from many extreme environments.</title>
        <authorList>
            <person name="Coleine C."/>
            <person name="Stajich J.E."/>
            <person name="Selbmann L."/>
        </authorList>
    </citation>
    <scope>NUCLEOTIDE SEQUENCE</scope>
    <source>
        <strain evidence="1">CCFEE 5737</strain>
    </source>
</reference>
<evidence type="ECO:0000313" key="1">
    <source>
        <dbReference type="EMBL" id="KAK3044437.1"/>
    </source>
</evidence>
<organism evidence="1 2">
    <name type="scientific">Coniosporium uncinatum</name>
    <dbReference type="NCBI Taxonomy" id="93489"/>
    <lineage>
        <taxon>Eukaryota</taxon>
        <taxon>Fungi</taxon>
        <taxon>Dikarya</taxon>
        <taxon>Ascomycota</taxon>
        <taxon>Pezizomycotina</taxon>
        <taxon>Dothideomycetes</taxon>
        <taxon>Dothideomycetes incertae sedis</taxon>
        <taxon>Coniosporium</taxon>
    </lineage>
</organism>
<dbReference type="Proteomes" id="UP001186974">
    <property type="component" value="Unassembled WGS sequence"/>
</dbReference>
<keyword evidence="2" id="KW-1185">Reference proteome</keyword>
<feature type="non-terminal residue" evidence="1">
    <location>
        <position position="188"/>
    </location>
</feature>
<evidence type="ECO:0000313" key="2">
    <source>
        <dbReference type="Proteomes" id="UP001186974"/>
    </source>
</evidence>